<evidence type="ECO:0000313" key="7">
    <source>
        <dbReference type="EMBL" id="KAI6655078.1"/>
    </source>
</evidence>
<dbReference type="SUPFAM" id="SSF57716">
    <property type="entry name" value="Glucocorticoid receptor-like (DNA-binding domain)"/>
    <property type="match status" value="2"/>
</dbReference>
<keyword evidence="2" id="KW-0677">Repeat</keyword>
<keyword evidence="7" id="KW-0675">Receptor</keyword>
<dbReference type="PANTHER" id="PTHR24207:SF2">
    <property type="entry name" value="ZYX102 PROTEIN"/>
    <property type="match status" value="1"/>
</dbReference>
<name>A0AAV7K1H9_9METZ</name>
<reference evidence="7 8" key="1">
    <citation type="journal article" date="2023" name="BMC Biol.">
        <title>The compact genome of the sponge Oopsacas minuta (Hexactinellida) is lacking key metazoan core genes.</title>
        <authorList>
            <person name="Santini S."/>
            <person name="Schenkelaars Q."/>
            <person name="Jourda C."/>
            <person name="Duchesne M."/>
            <person name="Belahbib H."/>
            <person name="Rocher C."/>
            <person name="Selva M."/>
            <person name="Riesgo A."/>
            <person name="Vervoort M."/>
            <person name="Leys S.P."/>
            <person name="Kodjabachian L."/>
            <person name="Le Bivic A."/>
            <person name="Borchiellini C."/>
            <person name="Claverie J.M."/>
            <person name="Renard E."/>
        </authorList>
    </citation>
    <scope>NUCLEOTIDE SEQUENCE [LARGE SCALE GENOMIC DNA]</scope>
    <source>
        <strain evidence="7">SPO-2</strain>
    </source>
</reference>
<dbReference type="PANTHER" id="PTHR24207">
    <property type="entry name" value="ZYX102 PROTEIN"/>
    <property type="match status" value="1"/>
</dbReference>
<dbReference type="Proteomes" id="UP001165289">
    <property type="component" value="Unassembled WGS sequence"/>
</dbReference>
<accession>A0AAV7K1H9</accession>
<evidence type="ECO:0000256" key="5">
    <source>
        <dbReference type="PROSITE-ProRule" id="PRU00125"/>
    </source>
</evidence>
<evidence type="ECO:0000256" key="4">
    <source>
        <dbReference type="ARBA" id="ARBA00023038"/>
    </source>
</evidence>
<proteinExistence type="predicted"/>
<evidence type="ECO:0000313" key="8">
    <source>
        <dbReference type="Proteomes" id="UP001165289"/>
    </source>
</evidence>
<organism evidence="7 8">
    <name type="scientific">Oopsacas minuta</name>
    <dbReference type="NCBI Taxonomy" id="111878"/>
    <lineage>
        <taxon>Eukaryota</taxon>
        <taxon>Metazoa</taxon>
        <taxon>Porifera</taxon>
        <taxon>Hexactinellida</taxon>
        <taxon>Hexasterophora</taxon>
        <taxon>Lyssacinosida</taxon>
        <taxon>Leucopsacidae</taxon>
        <taxon>Oopsacas</taxon>
    </lineage>
</organism>
<evidence type="ECO:0000259" key="6">
    <source>
        <dbReference type="PROSITE" id="PS50023"/>
    </source>
</evidence>
<dbReference type="PROSITE" id="PS50023">
    <property type="entry name" value="LIM_DOMAIN_2"/>
    <property type="match status" value="2"/>
</dbReference>
<evidence type="ECO:0000256" key="3">
    <source>
        <dbReference type="ARBA" id="ARBA00022833"/>
    </source>
</evidence>
<gene>
    <name evidence="7" type="ORF">LOD99_2367</name>
</gene>
<dbReference type="AlphaFoldDB" id="A0AAV7K1H9"/>
<evidence type="ECO:0000256" key="1">
    <source>
        <dbReference type="ARBA" id="ARBA00022723"/>
    </source>
</evidence>
<keyword evidence="1 5" id="KW-0479">Metal-binding</keyword>
<feature type="domain" description="LIM zinc-binding" evidence="6">
    <location>
        <begin position="22"/>
        <end position="83"/>
    </location>
</feature>
<dbReference type="GO" id="GO:0046872">
    <property type="term" value="F:metal ion binding"/>
    <property type="evidence" value="ECO:0007669"/>
    <property type="project" value="UniProtKB-KW"/>
</dbReference>
<keyword evidence="4 5" id="KW-0440">LIM domain</keyword>
<dbReference type="EMBL" id="JAKMXF010000210">
    <property type="protein sequence ID" value="KAI6655078.1"/>
    <property type="molecule type" value="Genomic_DNA"/>
</dbReference>
<dbReference type="InterPro" id="IPR001781">
    <property type="entry name" value="Znf_LIM"/>
</dbReference>
<dbReference type="Pfam" id="PF00412">
    <property type="entry name" value="LIM"/>
    <property type="match status" value="3"/>
</dbReference>
<dbReference type="SMART" id="SM00132">
    <property type="entry name" value="LIM"/>
    <property type="match status" value="3"/>
</dbReference>
<sequence length="219" mass="25327">MSNLPSNHNQEDTQDLSSTSIGTCSNCSAPILDKKSAFYVKDELYHQSCITCHICQVILTTHVFFTLDGKFYCDADFNSVAVRCTVCENPIRERVIETSRYNYHPECFRCTQCLSPLDGQLYTTDAMGNIFCIEDFHRKYAPKCHLCKEPIIPLKFESETSRIVALDRSYHPECYRCADCRTDLMHPDSLCYWIETGFYCKNCRDKRVESHIDSLMVDK</sequence>
<keyword evidence="8" id="KW-1185">Reference proteome</keyword>
<feature type="domain" description="LIM zinc-binding" evidence="6">
    <location>
        <begin position="142"/>
        <end position="210"/>
    </location>
</feature>
<evidence type="ECO:0000256" key="2">
    <source>
        <dbReference type="ARBA" id="ARBA00022737"/>
    </source>
</evidence>
<keyword evidence="3 5" id="KW-0862">Zinc</keyword>
<dbReference type="Gene3D" id="2.10.110.10">
    <property type="entry name" value="Cysteine Rich Protein"/>
    <property type="match status" value="3"/>
</dbReference>
<protein>
    <submittedName>
        <fullName evidence="7">Thyroid receptor-interacting protein 6-like</fullName>
    </submittedName>
</protein>
<comment type="caution">
    <text evidence="7">The sequence shown here is derived from an EMBL/GenBank/DDBJ whole genome shotgun (WGS) entry which is preliminary data.</text>
</comment>